<reference evidence="2 3" key="1">
    <citation type="submission" date="2012-10" db="EMBL/GenBank/DDBJ databases">
        <title>Genome sequencing and analysis of entomopathogenic fungi Beauveria bassiana D1-5.</title>
        <authorList>
            <person name="Li Q."/>
            <person name="Wang L."/>
            <person name="Zhang Z."/>
            <person name="Wang Q."/>
            <person name="Ren J."/>
            <person name="Wang M."/>
            <person name="Xu W."/>
            <person name="Wang J."/>
            <person name="Lu Y."/>
            <person name="Du Q."/>
            <person name="Sun Z."/>
        </authorList>
    </citation>
    <scope>NUCLEOTIDE SEQUENCE [LARGE SCALE GENOMIC DNA]</scope>
    <source>
        <strain evidence="2 3">D1-5</strain>
    </source>
</reference>
<protein>
    <submittedName>
        <fullName evidence="2">Uncharacterized protein</fullName>
    </submittedName>
</protein>
<evidence type="ECO:0000256" key="1">
    <source>
        <dbReference type="SAM" id="SignalP"/>
    </source>
</evidence>
<organism evidence="2 3">
    <name type="scientific">Beauveria bassiana D1-5</name>
    <dbReference type="NCBI Taxonomy" id="1245745"/>
    <lineage>
        <taxon>Eukaryota</taxon>
        <taxon>Fungi</taxon>
        <taxon>Dikarya</taxon>
        <taxon>Ascomycota</taxon>
        <taxon>Pezizomycotina</taxon>
        <taxon>Sordariomycetes</taxon>
        <taxon>Hypocreomycetidae</taxon>
        <taxon>Hypocreales</taxon>
        <taxon>Cordycipitaceae</taxon>
        <taxon>Beauveria</taxon>
    </lineage>
</organism>
<feature type="signal peptide" evidence="1">
    <location>
        <begin position="1"/>
        <end position="20"/>
    </location>
</feature>
<feature type="chain" id="PRO_5001995341" evidence="1">
    <location>
        <begin position="21"/>
        <end position="288"/>
    </location>
</feature>
<dbReference type="Proteomes" id="UP000030106">
    <property type="component" value="Unassembled WGS sequence"/>
</dbReference>
<dbReference type="AlphaFoldDB" id="A0A0A2V946"/>
<dbReference type="EMBL" id="ANFO01001131">
    <property type="protein sequence ID" value="KGQ04028.1"/>
    <property type="molecule type" value="Genomic_DNA"/>
</dbReference>
<comment type="caution">
    <text evidence="2">The sequence shown here is derived from an EMBL/GenBank/DDBJ whole genome shotgun (WGS) entry which is preliminary data.</text>
</comment>
<gene>
    <name evidence="2" type="ORF">BBAD15_g10748</name>
</gene>
<evidence type="ECO:0000313" key="2">
    <source>
        <dbReference type="EMBL" id="KGQ04028.1"/>
    </source>
</evidence>
<proteinExistence type="predicted"/>
<dbReference type="HOGENOM" id="CLU_966388_0_0_1"/>
<name>A0A0A2V946_BEABA</name>
<evidence type="ECO:0000313" key="3">
    <source>
        <dbReference type="Proteomes" id="UP000030106"/>
    </source>
</evidence>
<keyword evidence="1" id="KW-0732">Signal</keyword>
<accession>A0A0A2V946</accession>
<sequence length="288" mass="31186">MPSLVSCLMAGLAVASRAAALSYSWSDTYASSSFESHHSQTSSSSTSYLDANGNLVTHRLSLDSRSPLLTFEYKTTQPSRNNWIGVWPKDDAQAPTWGSAAWDYAKESSGSLRITPPSSMKAGEYKAYLLSNDRTILAFIESFDYSPTSSVAFSVKTHYYINCRGSVNNNVNVMPGNGVCVNTNCGVGSLEIPSVGSCPNGQVRISYWQNADCAGEWYGYGYGSRGTCRGLWSDGWDFKSMWLSCAEPSSDCIQQGTCTADPEPSVGVCRAPSRLRTRYSAGRTVSAN</sequence>